<evidence type="ECO:0000313" key="2">
    <source>
        <dbReference type="EMBL" id="SEO06502.1"/>
    </source>
</evidence>
<keyword evidence="2" id="KW-0479">Metal-binding</keyword>
<protein>
    <submittedName>
        <fullName evidence="2">Putative zinc-finger</fullName>
    </submittedName>
</protein>
<keyword evidence="2" id="KW-0863">Zinc-finger</keyword>
<feature type="transmembrane region" description="Helical" evidence="1">
    <location>
        <begin position="73"/>
        <end position="92"/>
    </location>
</feature>
<organism evidence="2 3">
    <name type="scientific">Amphibacillus marinus</name>
    <dbReference type="NCBI Taxonomy" id="872970"/>
    <lineage>
        <taxon>Bacteria</taxon>
        <taxon>Bacillati</taxon>
        <taxon>Bacillota</taxon>
        <taxon>Bacilli</taxon>
        <taxon>Bacillales</taxon>
        <taxon>Bacillaceae</taxon>
        <taxon>Amphibacillus</taxon>
    </lineage>
</organism>
<dbReference type="GO" id="GO:0008270">
    <property type="term" value="F:zinc ion binding"/>
    <property type="evidence" value="ECO:0007669"/>
    <property type="project" value="UniProtKB-KW"/>
</dbReference>
<reference evidence="2 3" key="1">
    <citation type="submission" date="2016-10" db="EMBL/GenBank/DDBJ databases">
        <authorList>
            <person name="de Groot N.N."/>
        </authorList>
    </citation>
    <scope>NUCLEOTIDE SEQUENCE [LARGE SCALE GENOMIC DNA]</scope>
    <source>
        <strain evidence="2 3">CGMCC 1.10434</strain>
    </source>
</reference>
<evidence type="ECO:0000313" key="3">
    <source>
        <dbReference type="Proteomes" id="UP000199300"/>
    </source>
</evidence>
<keyword evidence="2" id="KW-0862">Zinc</keyword>
<dbReference type="RefSeq" id="WP_091496185.1">
    <property type="nucleotide sequence ID" value="NZ_FODJ01000003.1"/>
</dbReference>
<evidence type="ECO:0000256" key="1">
    <source>
        <dbReference type="SAM" id="Phobius"/>
    </source>
</evidence>
<feature type="transmembrane region" description="Helical" evidence="1">
    <location>
        <begin position="201"/>
        <end position="222"/>
    </location>
</feature>
<name>A0A1H8LMT7_9BACI</name>
<feature type="transmembrane region" description="Helical" evidence="1">
    <location>
        <begin position="234"/>
        <end position="256"/>
    </location>
</feature>
<keyword evidence="1" id="KW-0472">Membrane</keyword>
<feature type="transmembrane region" description="Helical" evidence="1">
    <location>
        <begin position="262"/>
        <end position="280"/>
    </location>
</feature>
<dbReference type="EMBL" id="FODJ01000003">
    <property type="protein sequence ID" value="SEO06502.1"/>
    <property type="molecule type" value="Genomic_DNA"/>
</dbReference>
<dbReference type="AlphaFoldDB" id="A0A1H8LMT7"/>
<gene>
    <name evidence="2" type="ORF">SAMN04488134_103266</name>
</gene>
<dbReference type="OrthoDB" id="6194834at2"/>
<dbReference type="STRING" id="872970.SAMN04488134_103266"/>
<keyword evidence="1" id="KW-0812">Transmembrane</keyword>
<keyword evidence="3" id="KW-1185">Reference proteome</keyword>
<accession>A0A1H8LMT7</accession>
<dbReference type="Proteomes" id="UP000199300">
    <property type="component" value="Unassembled WGS sequence"/>
</dbReference>
<sequence length="288" mass="32471">MKTSCSIIQDLLPLYKEGLASKESVIIVDQHLTCCPDCQLFVNQMNETAIPNDPEVTTFKQVALTVQKRKRQLMLCSFLFAITLFVVVFYHLNKPRFLPYTEELITVEQVADELVVAELNSAVTNFEITWSNNNAHITTWNTMLAPKRTDDSNQIILLSHPDQSVEQVYYVEPNEGSDLLLYSQQRTDDFEGVMTLPRLALSYYVIIAGIMAFTCFVVSGLTGHNMVRTLSKKLSLLATCYVVAHLVIKGVSPTTYVLIRDFGYILVVAVTLFVSTSIWLEGRKLIAN</sequence>
<proteinExistence type="predicted"/>
<keyword evidence="1" id="KW-1133">Transmembrane helix</keyword>